<dbReference type="GO" id="GO:0051301">
    <property type="term" value="P:cell division"/>
    <property type="evidence" value="ECO:0007669"/>
    <property type="project" value="UniProtKB-KW"/>
</dbReference>
<dbReference type="eggNOG" id="COG1354">
    <property type="taxonomic scope" value="Bacteria"/>
</dbReference>
<keyword evidence="2" id="KW-0131">Cell cycle</keyword>
<evidence type="ECO:0000313" key="4">
    <source>
        <dbReference type="Proteomes" id="UP000002221"/>
    </source>
</evidence>
<keyword evidence="2" id="KW-0159">Chromosome partition</keyword>
<sequence>MYRVRLPVFEGPLDLLLYFIRRDELDIYDIPVARIADEFLAYVRLMEELDLDGVGDFLYLAAVLLHIKAQMLLPRPPAPADNEAEPVDPRQELVERLLNYLRYKDAAGRLDAQVEARQQLYTRGAAAGDEGGEQGPPPLAPVSLFELLDALRRVLERRVEPPAHTVRREIYSVEAQMDYVQAQLQDGRACPFGELVAGRPRGFVIATFLAVLELARQGRIWIRLLDGREDFLVEACEATAMEEADVAA</sequence>
<protein>
    <recommendedName>
        <fullName evidence="1 2">Segregation and condensation protein A</fullName>
    </recommendedName>
</protein>
<keyword evidence="4" id="KW-1185">Reference proteome</keyword>
<dbReference type="EMBL" id="CP001807">
    <property type="protein sequence ID" value="ACY48207.1"/>
    <property type="molecule type" value="Genomic_DNA"/>
</dbReference>
<evidence type="ECO:0000313" key="3">
    <source>
        <dbReference type="EMBL" id="ACY48207.1"/>
    </source>
</evidence>
<evidence type="ECO:0000256" key="2">
    <source>
        <dbReference type="HAMAP-Rule" id="MF_01805"/>
    </source>
</evidence>
<comment type="subunit">
    <text evidence="2">Component of a cohesin-like complex composed of ScpA, ScpB and the Smc homodimer, in which ScpA and ScpB bind to the head domain of Smc. The presence of the three proteins is required for the association of the complex with DNA.</text>
</comment>
<dbReference type="PANTHER" id="PTHR33969">
    <property type="entry name" value="SEGREGATION AND CONDENSATION PROTEIN A"/>
    <property type="match status" value="1"/>
</dbReference>
<dbReference type="KEGG" id="rmr:Rmar_1317"/>
<dbReference type="AlphaFoldDB" id="D0MI99"/>
<dbReference type="HAMAP" id="MF_01805">
    <property type="entry name" value="ScpA"/>
    <property type="match status" value="1"/>
</dbReference>
<gene>
    <name evidence="2" type="primary">scpA</name>
    <name evidence="3" type="ordered locus">Rmar_1317</name>
</gene>
<dbReference type="OrthoDB" id="9811016at2"/>
<keyword evidence="2" id="KW-0963">Cytoplasm</keyword>
<name>D0MI99_RHOM4</name>
<dbReference type="Gene3D" id="6.10.250.2410">
    <property type="match status" value="1"/>
</dbReference>
<accession>D0MI99</accession>
<dbReference type="GO" id="GO:0007059">
    <property type="term" value="P:chromosome segregation"/>
    <property type="evidence" value="ECO:0007669"/>
    <property type="project" value="UniProtKB-UniRule"/>
</dbReference>
<organism evidence="3 4">
    <name type="scientific">Rhodothermus marinus (strain ATCC 43812 / DSM 4252 / R-10)</name>
    <name type="common">Rhodothermus obamensis</name>
    <dbReference type="NCBI Taxonomy" id="518766"/>
    <lineage>
        <taxon>Bacteria</taxon>
        <taxon>Pseudomonadati</taxon>
        <taxon>Rhodothermota</taxon>
        <taxon>Rhodothermia</taxon>
        <taxon>Rhodothermales</taxon>
        <taxon>Rhodothermaceae</taxon>
        <taxon>Rhodothermus</taxon>
    </lineage>
</organism>
<dbReference type="RefSeq" id="WP_012843819.1">
    <property type="nucleotide sequence ID" value="NC_013501.1"/>
</dbReference>
<comment type="similarity">
    <text evidence="2">Belongs to the ScpA family.</text>
</comment>
<dbReference type="InterPro" id="IPR003768">
    <property type="entry name" value="ScpA"/>
</dbReference>
<proteinExistence type="inferred from homology"/>
<evidence type="ECO:0000256" key="1">
    <source>
        <dbReference type="ARBA" id="ARBA00044777"/>
    </source>
</evidence>
<dbReference type="GO" id="GO:0006260">
    <property type="term" value="P:DNA replication"/>
    <property type="evidence" value="ECO:0007669"/>
    <property type="project" value="UniProtKB-UniRule"/>
</dbReference>
<dbReference type="Pfam" id="PF02616">
    <property type="entry name" value="SMC_ScpA"/>
    <property type="match status" value="1"/>
</dbReference>
<reference evidence="3 4" key="1">
    <citation type="journal article" date="2009" name="Stand. Genomic Sci.">
        <title>Complete genome sequence of Rhodothermus marinus type strain (R-10).</title>
        <authorList>
            <person name="Nolan M."/>
            <person name="Tindall B.J."/>
            <person name="Pomrenke H."/>
            <person name="Lapidus A."/>
            <person name="Copeland A."/>
            <person name="Glavina Del Rio T."/>
            <person name="Lucas S."/>
            <person name="Chen F."/>
            <person name="Tice H."/>
            <person name="Cheng J.F."/>
            <person name="Saunders E."/>
            <person name="Han C."/>
            <person name="Bruce D."/>
            <person name="Goodwin L."/>
            <person name="Chain P."/>
            <person name="Pitluck S."/>
            <person name="Ovchinikova G."/>
            <person name="Pati A."/>
            <person name="Ivanova N."/>
            <person name="Mavromatis K."/>
            <person name="Chen A."/>
            <person name="Palaniappan K."/>
            <person name="Land M."/>
            <person name="Hauser L."/>
            <person name="Chang Y.J."/>
            <person name="Jeffries C.D."/>
            <person name="Brettin T."/>
            <person name="Goker M."/>
            <person name="Bristow J."/>
            <person name="Eisen J.A."/>
            <person name="Markowitz V."/>
            <person name="Hugenholtz P."/>
            <person name="Kyrpides N.C."/>
            <person name="Klenk H.P."/>
            <person name="Detter J.C."/>
        </authorList>
    </citation>
    <scope>NUCLEOTIDE SEQUENCE [LARGE SCALE GENOMIC DNA]</scope>
    <source>
        <strain evidence="4">ATCC 43812 / DSM 4252 / R-10</strain>
    </source>
</reference>
<dbReference type="STRING" id="518766.Rmar_1317"/>
<comment type="function">
    <text evidence="2">Participates in chromosomal partition during cell division. May act via the formation of a condensin-like complex containing Smc and ScpB that pull DNA away from mid-cell into both cell halves.</text>
</comment>
<dbReference type="HOGENOM" id="CLU_038686_3_2_10"/>
<comment type="subcellular location">
    <subcellularLocation>
        <location evidence="2">Cytoplasm</location>
    </subcellularLocation>
    <text evidence="2">Associated with two foci at the outer edges of the nucleoid region in young cells, and at four foci within both cell halves in older cells.</text>
</comment>
<dbReference type="Proteomes" id="UP000002221">
    <property type="component" value="Chromosome"/>
</dbReference>
<keyword evidence="2" id="KW-0132">Cell division</keyword>
<dbReference type="PANTHER" id="PTHR33969:SF2">
    <property type="entry name" value="SEGREGATION AND CONDENSATION PROTEIN A"/>
    <property type="match status" value="1"/>
</dbReference>
<dbReference type="GO" id="GO:0005737">
    <property type="term" value="C:cytoplasm"/>
    <property type="evidence" value="ECO:0007669"/>
    <property type="project" value="UniProtKB-SubCell"/>
</dbReference>